<keyword evidence="2 4" id="KW-0963">Cytoplasm</keyword>
<evidence type="ECO:0000313" key="6">
    <source>
        <dbReference type="Proteomes" id="UP000321124"/>
    </source>
</evidence>
<accession>A0A5B8R0R3</accession>
<protein>
    <recommendedName>
        <fullName evidence="4">Chaperone NapD</fullName>
    </recommendedName>
    <alternativeName>
        <fullName evidence="4">NapA signal peptide-binding chaperone NapD</fullName>
    </alternativeName>
</protein>
<dbReference type="Proteomes" id="UP000321124">
    <property type="component" value="Chromosome"/>
</dbReference>
<dbReference type="EMBL" id="CP031775">
    <property type="protein sequence ID" value="QDZ92304.1"/>
    <property type="molecule type" value="Genomic_DNA"/>
</dbReference>
<reference evidence="5 6" key="1">
    <citation type="journal article" date="2019" name="Ecotoxicol. Environ. Saf.">
        <title>Microbial characterization of heavy metal resistant bacterial strains isolated from an electroplating wastewater treatment plant.</title>
        <authorList>
            <person name="Cai X."/>
            <person name="Zheng X."/>
            <person name="Zhang D."/>
            <person name="Iqbal W."/>
            <person name="Liu C."/>
            <person name="Yang B."/>
            <person name="Zhao X."/>
            <person name="Lu X."/>
            <person name="Mao Y."/>
        </authorList>
    </citation>
    <scope>NUCLEOTIDE SEQUENCE [LARGE SCALE GENOMIC DNA]</scope>
    <source>
        <strain evidence="5 6">Ni1-3</strain>
    </source>
</reference>
<comment type="similarity">
    <text evidence="4">Belongs to the NapD family.</text>
</comment>
<dbReference type="GO" id="GO:0051224">
    <property type="term" value="P:negative regulation of protein transport"/>
    <property type="evidence" value="ECO:0007669"/>
    <property type="project" value="UniProtKB-UniRule"/>
</dbReference>
<comment type="function">
    <text evidence="4">Chaperone for NapA, the catalytic subunit of the periplasmic nitrate reductase. It binds directly and specifically to the twin-arginine signal peptide of NapA, preventing premature interaction with the Tat translocase and premature export.</text>
</comment>
<sequence>MSQEYHVTSLVVHAAPNALQQVEADIAALKGCDIHAISPEGKFVITLEGNSQKAILDNVEAINALSGVLSASLIYHQVEPLEQELLEKKSEETL</sequence>
<dbReference type="PANTHER" id="PTHR38603:SF1">
    <property type="entry name" value="CHAPERONE NAPD"/>
    <property type="match status" value="1"/>
</dbReference>
<dbReference type="Gene3D" id="3.30.70.920">
    <property type="match status" value="1"/>
</dbReference>
<dbReference type="RefSeq" id="WP_208660083.1">
    <property type="nucleotide sequence ID" value="NZ_CP031775.2"/>
</dbReference>
<gene>
    <name evidence="4" type="primary">napD</name>
    <name evidence="5" type="ORF">D0436_18605</name>
</gene>
<dbReference type="Pfam" id="PF03927">
    <property type="entry name" value="NapD"/>
    <property type="match status" value="1"/>
</dbReference>
<dbReference type="HAMAP" id="MF_02200">
    <property type="entry name" value="NapD"/>
    <property type="match status" value="1"/>
</dbReference>
<dbReference type="AlphaFoldDB" id="A0A5B8R0R3"/>
<evidence type="ECO:0000256" key="3">
    <source>
        <dbReference type="ARBA" id="ARBA00023186"/>
    </source>
</evidence>
<name>A0A5B8R0R3_9GAMM</name>
<comment type="subcellular location">
    <subcellularLocation>
        <location evidence="1 4">Cytoplasm</location>
    </subcellularLocation>
</comment>
<evidence type="ECO:0000313" key="5">
    <source>
        <dbReference type="EMBL" id="QDZ92304.1"/>
    </source>
</evidence>
<evidence type="ECO:0000256" key="2">
    <source>
        <dbReference type="ARBA" id="ARBA00022490"/>
    </source>
</evidence>
<dbReference type="GO" id="GO:0005737">
    <property type="term" value="C:cytoplasm"/>
    <property type="evidence" value="ECO:0007669"/>
    <property type="project" value="UniProtKB-SubCell"/>
</dbReference>
<dbReference type="InterPro" id="IPR005623">
    <property type="entry name" value="Chaperone_NapD_NO3_reduct"/>
</dbReference>
<proteinExistence type="inferred from homology"/>
<dbReference type="PANTHER" id="PTHR38603">
    <property type="entry name" value="CHAPERONE NAPD"/>
    <property type="match status" value="1"/>
</dbReference>
<dbReference type="FunFam" id="3.30.70.920:FF:000004">
    <property type="entry name" value="Chaperone NapD"/>
    <property type="match status" value="1"/>
</dbReference>
<keyword evidence="3 4" id="KW-0143">Chaperone</keyword>
<dbReference type="GO" id="GO:0005048">
    <property type="term" value="F:signal sequence binding"/>
    <property type="evidence" value="ECO:0007669"/>
    <property type="project" value="UniProtKB-UniRule"/>
</dbReference>
<organism evidence="5 6">
    <name type="scientific">Shewanella decolorationis</name>
    <dbReference type="NCBI Taxonomy" id="256839"/>
    <lineage>
        <taxon>Bacteria</taxon>
        <taxon>Pseudomonadati</taxon>
        <taxon>Pseudomonadota</taxon>
        <taxon>Gammaproteobacteria</taxon>
        <taxon>Alteromonadales</taxon>
        <taxon>Shewanellaceae</taxon>
        <taxon>Shewanella</taxon>
    </lineage>
</organism>
<comment type="subunit">
    <text evidence="4">Interacts with the cytoplasmic NapA precursor.</text>
</comment>
<evidence type="ECO:0000256" key="4">
    <source>
        <dbReference type="HAMAP-Rule" id="MF_02200"/>
    </source>
</evidence>
<dbReference type="KEGG" id="sdeo:D0436_18605"/>
<evidence type="ECO:0000256" key="1">
    <source>
        <dbReference type="ARBA" id="ARBA00004496"/>
    </source>
</evidence>